<proteinExistence type="predicted"/>
<dbReference type="AlphaFoldDB" id="A0A4Y2MSV5"/>
<comment type="caution">
    <text evidence="2">The sequence shown here is derived from an EMBL/GenBank/DDBJ whole genome shotgun (WGS) entry which is preliminary data.</text>
</comment>
<keyword evidence="3" id="KW-1185">Reference proteome</keyword>
<organism evidence="2 3">
    <name type="scientific">Araneus ventricosus</name>
    <name type="common">Orbweaver spider</name>
    <name type="synonym">Epeira ventricosa</name>
    <dbReference type="NCBI Taxonomy" id="182803"/>
    <lineage>
        <taxon>Eukaryota</taxon>
        <taxon>Metazoa</taxon>
        <taxon>Ecdysozoa</taxon>
        <taxon>Arthropoda</taxon>
        <taxon>Chelicerata</taxon>
        <taxon>Arachnida</taxon>
        <taxon>Araneae</taxon>
        <taxon>Araneomorphae</taxon>
        <taxon>Entelegynae</taxon>
        <taxon>Araneoidea</taxon>
        <taxon>Araneidae</taxon>
        <taxon>Araneus</taxon>
    </lineage>
</organism>
<evidence type="ECO:0000256" key="1">
    <source>
        <dbReference type="SAM" id="MobiDB-lite"/>
    </source>
</evidence>
<evidence type="ECO:0000313" key="3">
    <source>
        <dbReference type="Proteomes" id="UP000499080"/>
    </source>
</evidence>
<protein>
    <submittedName>
        <fullName evidence="2">Uncharacterized protein</fullName>
    </submittedName>
</protein>
<feature type="region of interest" description="Disordered" evidence="1">
    <location>
        <begin position="86"/>
        <end position="106"/>
    </location>
</feature>
<dbReference type="Proteomes" id="UP000499080">
    <property type="component" value="Unassembled WGS sequence"/>
</dbReference>
<feature type="compositionally biased region" description="Basic and acidic residues" evidence="1">
    <location>
        <begin position="92"/>
        <end position="106"/>
    </location>
</feature>
<dbReference type="EMBL" id="BGPR01007886">
    <property type="protein sequence ID" value="GBN30238.1"/>
    <property type="molecule type" value="Genomic_DNA"/>
</dbReference>
<name>A0A4Y2MSV5_ARAVE</name>
<reference evidence="2 3" key="1">
    <citation type="journal article" date="2019" name="Sci. Rep.">
        <title>Orb-weaving spider Araneus ventricosus genome elucidates the spidroin gene catalogue.</title>
        <authorList>
            <person name="Kono N."/>
            <person name="Nakamura H."/>
            <person name="Ohtoshi R."/>
            <person name="Moran D.A.P."/>
            <person name="Shinohara A."/>
            <person name="Yoshida Y."/>
            <person name="Fujiwara M."/>
            <person name="Mori M."/>
            <person name="Tomita M."/>
            <person name="Arakawa K."/>
        </authorList>
    </citation>
    <scope>NUCLEOTIDE SEQUENCE [LARGE SCALE GENOMIC DNA]</scope>
</reference>
<accession>A0A4Y2MSV5</accession>
<gene>
    <name evidence="2" type="ORF">AVEN_51642_1</name>
</gene>
<evidence type="ECO:0000313" key="2">
    <source>
        <dbReference type="EMBL" id="GBN30238.1"/>
    </source>
</evidence>
<sequence>MVYSTAYKDMMIPLSTMMKFTETENICSVRPVFGDGSKEPHHHYCAIGWRESAYLYGNLSSVNSRCPPPPDGMNCSYQEEIPTCRSMRKKTEKSDQQKSDLQRLNYDHQRLYHESRIRERVH</sequence>